<keyword evidence="2" id="KW-1185">Reference proteome</keyword>
<reference evidence="1 2" key="1">
    <citation type="submission" date="2024-06" db="EMBL/GenBank/DDBJ databases">
        <title>Genomic Encyclopedia of Type Strains, Phase IV (KMG-IV): sequencing the most valuable type-strain genomes for metagenomic binning, comparative biology and taxonomic classification.</title>
        <authorList>
            <person name="Goeker M."/>
        </authorList>
    </citation>
    <scope>NUCLEOTIDE SEQUENCE [LARGE SCALE GENOMIC DNA]</scope>
    <source>
        <strain evidence="1 2">DSM 29780</strain>
    </source>
</reference>
<accession>A0ABV2J250</accession>
<dbReference type="InterPro" id="IPR014845">
    <property type="entry name" value="GYD/TTHA1554"/>
</dbReference>
<sequence length="110" mass="11848">MIMITRGRLTADYLKGFMSAPEDREAAMRKLAEASGSKLLSFYFTAGDKDFIMIIETDVPEKATATSLAVASTGIVTDMTTLRAWTTAEFKAVGEMAGDILAAYRVPGQA</sequence>
<dbReference type="EMBL" id="JBEPMB010000005">
    <property type="protein sequence ID" value="MET3614791.1"/>
    <property type="molecule type" value="Genomic_DNA"/>
</dbReference>
<dbReference type="RefSeq" id="WP_354557284.1">
    <property type="nucleotide sequence ID" value="NZ_JBEPMB010000005.1"/>
</dbReference>
<comment type="caution">
    <text evidence="1">The sequence shown here is derived from an EMBL/GenBank/DDBJ whole genome shotgun (WGS) entry which is preliminary data.</text>
</comment>
<organism evidence="1 2">
    <name type="scientific">Rhizobium aquaticum</name>
    <dbReference type="NCBI Taxonomy" id="1549636"/>
    <lineage>
        <taxon>Bacteria</taxon>
        <taxon>Pseudomonadati</taxon>
        <taxon>Pseudomonadota</taxon>
        <taxon>Alphaproteobacteria</taxon>
        <taxon>Hyphomicrobiales</taxon>
        <taxon>Rhizobiaceae</taxon>
        <taxon>Rhizobium/Agrobacterium group</taxon>
        <taxon>Rhizobium</taxon>
    </lineage>
</organism>
<dbReference type="Pfam" id="PF08734">
    <property type="entry name" value="GYD"/>
    <property type="match status" value="1"/>
</dbReference>
<evidence type="ECO:0000313" key="2">
    <source>
        <dbReference type="Proteomes" id="UP001549047"/>
    </source>
</evidence>
<gene>
    <name evidence="1" type="ORF">ABID16_003134</name>
</gene>
<dbReference type="Proteomes" id="UP001549047">
    <property type="component" value="Unassembled WGS sequence"/>
</dbReference>
<protein>
    <submittedName>
        <fullName evidence="1">Uncharacterized protein with GYD domain</fullName>
    </submittedName>
</protein>
<name>A0ABV2J250_9HYPH</name>
<evidence type="ECO:0000313" key="1">
    <source>
        <dbReference type="EMBL" id="MET3614791.1"/>
    </source>
</evidence>
<proteinExistence type="predicted"/>